<reference evidence="2" key="1">
    <citation type="submission" date="2015-07" db="EMBL/GenBank/DDBJ databases">
        <title>MeaNS - Measles Nucleotide Surveillance Program.</title>
        <authorList>
            <person name="Tran T."/>
            <person name="Druce J."/>
        </authorList>
    </citation>
    <scope>NUCLEOTIDE SEQUENCE</scope>
    <source>
        <strain evidence="2">DSM 23493</strain>
    </source>
</reference>
<protein>
    <submittedName>
        <fullName evidence="2">Short-chain dehydrogenase</fullName>
    </submittedName>
</protein>
<sequence>MGMWLIPALIAITIISAISLVSTLKIAKMTSQRKSENDTPISETVEEYATMLNPVVWVYIIFLLFLGIMIFYYWSKAGY</sequence>
<dbReference type="EMBL" id="LFXJ01000010">
    <property type="protein sequence ID" value="KMY29338.1"/>
    <property type="molecule type" value="Genomic_DNA"/>
</dbReference>
<evidence type="ECO:0000313" key="2">
    <source>
        <dbReference type="EMBL" id="KMY29338.1"/>
    </source>
</evidence>
<evidence type="ECO:0000256" key="1">
    <source>
        <dbReference type="SAM" id="Phobius"/>
    </source>
</evidence>
<keyword evidence="7" id="KW-1185">Reference proteome</keyword>
<proteinExistence type="predicted"/>
<evidence type="ECO:0000313" key="3">
    <source>
        <dbReference type="EMBL" id="MCY9546605.1"/>
    </source>
</evidence>
<keyword evidence="1" id="KW-1133">Transmembrane helix</keyword>
<comment type="caution">
    <text evidence="2">The sequence shown here is derived from an EMBL/GenBank/DDBJ whole genome shotgun (WGS) entry which is preliminary data.</text>
</comment>
<reference evidence="3 7" key="4">
    <citation type="submission" date="2022-05" db="EMBL/GenBank/DDBJ databases">
        <title>Genome Sequencing of Bee-Associated Microbes.</title>
        <authorList>
            <person name="Dunlap C."/>
        </authorList>
    </citation>
    <scope>NUCLEOTIDE SEQUENCE [LARGE SCALE GENOMIC DNA]</scope>
    <source>
        <strain evidence="3 7">NRRL BD-083</strain>
    </source>
</reference>
<keyword evidence="1" id="KW-0472">Membrane</keyword>
<dbReference type="EMBL" id="PHQY01000603">
    <property type="protein sequence ID" value="PJO43478.1"/>
    <property type="molecule type" value="Genomic_DNA"/>
</dbReference>
<dbReference type="Proteomes" id="UP000037326">
    <property type="component" value="Unassembled WGS sequence"/>
</dbReference>
<dbReference type="EMBL" id="JAMDLZ010000010">
    <property type="protein sequence ID" value="MCY9546605.1"/>
    <property type="molecule type" value="Genomic_DNA"/>
</dbReference>
<name>A0A0K9F591_9BACI</name>
<dbReference type="PATRIC" id="fig|582475.4.peg.3027"/>
<evidence type="ECO:0000313" key="7">
    <source>
        <dbReference type="Proteomes" id="UP001527052"/>
    </source>
</evidence>
<dbReference type="RefSeq" id="WP_049668244.1">
    <property type="nucleotide sequence ID" value="NZ_CP158849.1"/>
</dbReference>
<dbReference type="GeneID" id="96600444"/>
<dbReference type="Proteomes" id="UP001527052">
    <property type="component" value="Unassembled WGS sequence"/>
</dbReference>
<evidence type="ECO:0000313" key="5">
    <source>
        <dbReference type="Proteomes" id="UP000037326"/>
    </source>
</evidence>
<dbReference type="AlphaFoldDB" id="A0A0K9F591"/>
<evidence type="ECO:0000313" key="4">
    <source>
        <dbReference type="EMBL" id="PJO43478.1"/>
    </source>
</evidence>
<dbReference type="STRING" id="582475.ACZ11_19745"/>
<keyword evidence="1" id="KW-0812">Transmembrane</keyword>
<accession>A0A0K9F591</accession>
<evidence type="ECO:0000313" key="6">
    <source>
        <dbReference type="Proteomes" id="UP000232101"/>
    </source>
</evidence>
<reference evidence="5" key="2">
    <citation type="submission" date="2015-07" db="EMBL/GenBank/DDBJ databases">
        <authorList>
            <consortium name="Consortium for Microbial Forensics and Genomics (microFORGE)"/>
            <person name="Knight B.M."/>
            <person name="Roberts D.P."/>
            <person name="Lin D."/>
            <person name="Hari K."/>
            <person name="Fletcher J."/>
            <person name="Melcher U."/>
            <person name="Blagden T."/>
            <person name="Winegar R.A."/>
        </authorList>
    </citation>
    <scope>NUCLEOTIDE SEQUENCE [LARGE SCALE GENOMIC DNA]</scope>
    <source>
        <strain evidence="5">DSM 23493</strain>
    </source>
</reference>
<organism evidence="2 5">
    <name type="scientific">Lysinibacillus xylanilyticus</name>
    <dbReference type="NCBI Taxonomy" id="582475"/>
    <lineage>
        <taxon>Bacteria</taxon>
        <taxon>Bacillati</taxon>
        <taxon>Bacillota</taxon>
        <taxon>Bacilli</taxon>
        <taxon>Bacillales</taxon>
        <taxon>Bacillaceae</taxon>
        <taxon>Lysinibacillus</taxon>
    </lineage>
</organism>
<dbReference type="OrthoDB" id="2454818at2"/>
<dbReference type="Proteomes" id="UP000232101">
    <property type="component" value="Unassembled WGS sequence"/>
</dbReference>
<gene>
    <name evidence="2" type="ORF">ACZ11_19745</name>
    <name evidence="4" type="ORF">CWD94_12055</name>
    <name evidence="3" type="ORF">M5W82_06530</name>
</gene>
<reference evidence="4 6" key="3">
    <citation type="submission" date="2017-11" db="EMBL/GenBank/DDBJ databases">
        <title>Bacterial isolate from king chilli rhizosphere.</title>
        <authorList>
            <person name="Takhelmayum P."/>
            <person name="Sarangthem I."/>
        </authorList>
    </citation>
    <scope>NUCLEOTIDE SEQUENCE [LARGE SCALE GENOMIC DNA]</scope>
    <source>
        <strain evidence="4">T26</strain>
        <strain evidence="6">t26</strain>
    </source>
</reference>
<feature type="transmembrane region" description="Helical" evidence="1">
    <location>
        <begin position="56"/>
        <end position="74"/>
    </location>
</feature>